<organism evidence="1 2">
    <name type="scientific">Colletotrichum plurivorum</name>
    <dbReference type="NCBI Taxonomy" id="2175906"/>
    <lineage>
        <taxon>Eukaryota</taxon>
        <taxon>Fungi</taxon>
        <taxon>Dikarya</taxon>
        <taxon>Ascomycota</taxon>
        <taxon>Pezizomycotina</taxon>
        <taxon>Sordariomycetes</taxon>
        <taxon>Hypocreomycetidae</taxon>
        <taxon>Glomerellales</taxon>
        <taxon>Glomerellaceae</taxon>
        <taxon>Colletotrichum</taxon>
        <taxon>Colletotrichum orchidearum species complex</taxon>
    </lineage>
</organism>
<evidence type="ECO:0000313" key="1">
    <source>
        <dbReference type="EMBL" id="KAF6830359.1"/>
    </source>
</evidence>
<dbReference type="Proteomes" id="UP000654918">
    <property type="component" value="Unassembled WGS sequence"/>
</dbReference>
<gene>
    <name evidence="1" type="ORF">CPLU01_07414</name>
</gene>
<keyword evidence="2" id="KW-1185">Reference proteome</keyword>
<dbReference type="EMBL" id="WIGO01000095">
    <property type="protein sequence ID" value="KAF6830359.1"/>
    <property type="molecule type" value="Genomic_DNA"/>
</dbReference>
<comment type="caution">
    <text evidence="1">The sequence shown here is derived from an EMBL/GenBank/DDBJ whole genome shotgun (WGS) entry which is preliminary data.</text>
</comment>
<accession>A0A8H6NEF6</accession>
<proteinExistence type="predicted"/>
<evidence type="ECO:0000313" key="2">
    <source>
        <dbReference type="Proteomes" id="UP000654918"/>
    </source>
</evidence>
<dbReference type="AlphaFoldDB" id="A0A8H6NEF6"/>
<protein>
    <submittedName>
        <fullName evidence="1">Uncharacterized protein</fullName>
    </submittedName>
</protein>
<reference evidence="1" key="1">
    <citation type="journal article" date="2020" name="Phytopathology">
        <title>Genome Sequence Resources of Colletotrichum truncatum, C. plurivorum, C. musicola, and C. sojae: Four Species Pathogenic to Soybean (Glycine max).</title>
        <authorList>
            <person name="Rogerio F."/>
            <person name="Boufleur T.R."/>
            <person name="Ciampi-Guillardi M."/>
            <person name="Sukno S.A."/>
            <person name="Thon M.R."/>
            <person name="Massola Junior N.S."/>
            <person name="Baroncelli R."/>
        </authorList>
    </citation>
    <scope>NUCLEOTIDE SEQUENCE</scope>
    <source>
        <strain evidence="1">LFN00145</strain>
    </source>
</reference>
<name>A0A8H6NEF6_9PEZI</name>
<sequence length="352" mass="36875">MSRPFTAPPSPVICSAPGVMATAATASALPPWFRLPLEQLLLSRDVDGDLENLETWPRVELEGRDLDDVEERVGEMEDAEELEDRDVDAVETTDKHKHIRCPAPAVWNASLRRCITPAAPAAVATCVSLMVYNVMTGQCIHPAATAPVPQCVAPMVYDAARRMCVRPATAPPAPQCAAPLVYNPVTRQCTMPTTTPAPAPAPAPVPLPVLQCVAPLVYNPTTRTCVMPAASPAPAPAPVTFCVSPMVYNPATRTCIAPATTGTATAFAKPSCALGEMAYCAKTSTNYVAYYAVNPLCHADGVNMVFCAAPARVMAVLQVKTFASANRTAVGSENGSASLGSLNPVSGAASSR</sequence>